<reference evidence="3 4" key="1">
    <citation type="journal article" date="2021" name="Elife">
        <title>Chloroplast acquisition without the gene transfer in kleptoplastic sea slugs, Plakobranchus ocellatus.</title>
        <authorList>
            <person name="Maeda T."/>
            <person name="Takahashi S."/>
            <person name="Yoshida T."/>
            <person name="Shimamura S."/>
            <person name="Takaki Y."/>
            <person name="Nagai Y."/>
            <person name="Toyoda A."/>
            <person name="Suzuki Y."/>
            <person name="Arimoto A."/>
            <person name="Ishii H."/>
            <person name="Satoh N."/>
            <person name="Nishiyama T."/>
            <person name="Hasebe M."/>
            <person name="Maruyama T."/>
            <person name="Minagawa J."/>
            <person name="Obokata J."/>
            <person name="Shigenobu S."/>
        </authorList>
    </citation>
    <scope>NUCLEOTIDE SEQUENCE [LARGE SCALE GENOMIC DNA]</scope>
</reference>
<feature type="chain" id="PRO_5043528488" evidence="1">
    <location>
        <begin position="22"/>
        <end position="109"/>
    </location>
</feature>
<accession>A0AAV3XSN7</accession>
<dbReference type="InterPro" id="IPR001007">
    <property type="entry name" value="VWF_dom"/>
</dbReference>
<dbReference type="SMART" id="SM00214">
    <property type="entry name" value="VWC"/>
    <property type="match status" value="1"/>
</dbReference>
<gene>
    <name evidence="3" type="ORF">PoB_000012000</name>
</gene>
<feature type="domain" description="VWFC" evidence="2">
    <location>
        <begin position="41"/>
        <end position="102"/>
    </location>
</feature>
<keyword evidence="1" id="KW-0732">Signal</keyword>
<dbReference type="PROSITE" id="PS50184">
    <property type="entry name" value="VWFC_2"/>
    <property type="match status" value="1"/>
</dbReference>
<name>A0AAV3XSN7_9GAST</name>
<evidence type="ECO:0000313" key="4">
    <source>
        <dbReference type="Proteomes" id="UP000735302"/>
    </source>
</evidence>
<dbReference type="AlphaFoldDB" id="A0AAV3XSN7"/>
<proteinExistence type="predicted"/>
<keyword evidence="4" id="KW-1185">Reference proteome</keyword>
<evidence type="ECO:0000256" key="1">
    <source>
        <dbReference type="SAM" id="SignalP"/>
    </source>
</evidence>
<dbReference type="InterPro" id="IPR042979">
    <property type="entry name" value="VWC2/VWC2L"/>
</dbReference>
<comment type="caution">
    <text evidence="3">The sequence shown here is derived from an EMBL/GenBank/DDBJ whole genome shotgun (WGS) entry which is preliminary data.</text>
</comment>
<sequence length="109" mass="11886">MNSGPKTPLSLMIAIFTLALTLDMTLIAATSRRPKLESARQGCEYEGALYMPGSKFKPDPCTSCRCKKRGGVVNCIAKDCTPDPNCRKYVVFGSKKCCPSCLEMGCRHS</sequence>
<dbReference type="GO" id="GO:0032281">
    <property type="term" value="C:AMPA glutamate receptor complex"/>
    <property type="evidence" value="ECO:0007669"/>
    <property type="project" value="TreeGrafter"/>
</dbReference>
<dbReference type="Gene3D" id="2.10.70.10">
    <property type="entry name" value="Complement Module, domain 1"/>
    <property type="match status" value="1"/>
</dbReference>
<dbReference type="Proteomes" id="UP000735302">
    <property type="component" value="Unassembled WGS sequence"/>
</dbReference>
<evidence type="ECO:0000313" key="3">
    <source>
        <dbReference type="EMBL" id="GFN73614.1"/>
    </source>
</evidence>
<dbReference type="PANTHER" id="PTHR46252:SF3">
    <property type="entry name" value="KIELIN_CHORDIN-LIKE PROTEIN"/>
    <property type="match status" value="1"/>
</dbReference>
<protein>
    <submittedName>
        <fullName evidence="3">Kielin/chordin-like protein</fullName>
    </submittedName>
</protein>
<dbReference type="Pfam" id="PF23334">
    <property type="entry name" value="VWC2L_2nd"/>
    <property type="match status" value="1"/>
</dbReference>
<feature type="non-terminal residue" evidence="3">
    <location>
        <position position="109"/>
    </location>
</feature>
<feature type="signal peptide" evidence="1">
    <location>
        <begin position="1"/>
        <end position="21"/>
    </location>
</feature>
<evidence type="ECO:0000259" key="2">
    <source>
        <dbReference type="PROSITE" id="PS50184"/>
    </source>
</evidence>
<dbReference type="GO" id="GO:0030514">
    <property type="term" value="P:negative regulation of BMP signaling pathway"/>
    <property type="evidence" value="ECO:0007669"/>
    <property type="project" value="TreeGrafter"/>
</dbReference>
<dbReference type="EMBL" id="BLXT01000016">
    <property type="protein sequence ID" value="GFN73614.1"/>
    <property type="molecule type" value="Genomic_DNA"/>
</dbReference>
<dbReference type="GO" id="GO:0045202">
    <property type="term" value="C:synapse"/>
    <property type="evidence" value="ECO:0007669"/>
    <property type="project" value="UniProtKB-SubCell"/>
</dbReference>
<dbReference type="SUPFAM" id="SSF57603">
    <property type="entry name" value="FnI-like domain"/>
    <property type="match status" value="1"/>
</dbReference>
<dbReference type="PROSITE" id="PS01208">
    <property type="entry name" value="VWFC_1"/>
    <property type="match status" value="1"/>
</dbReference>
<organism evidence="3 4">
    <name type="scientific">Plakobranchus ocellatus</name>
    <dbReference type="NCBI Taxonomy" id="259542"/>
    <lineage>
        <taxon>Eukaryota</taxon>
        <taxon>Metazoa</taxon>
        <taxon>Spiralia</taxon>
        <taxon>Lophotrochozoa</taxon>
        <taxon>Mollusca</taxon>
        <taxon>Gastropoda</taxon>
        <taxon>Heterobranchia</taxon>
        <taxon>Euthyneura</taxon>
        <taxon>Panpulmonata</taxon>
        <taxon>Sacoglossa</taxon>
        <taxon>Placobranchoidea</taxon>
        <taxon>Plakobranchidae</taxon>
        <taxon>Plakobranchus</taxon>
    </lineage>
</organism>
<dbReference type="GO" id="GO:0005615">
    <property type="term" value="C:extracellular space"/>
    <property type="evidence" value="ECO:0007669"/>
    <property type="project" value="TreeGrafter"/>
</dbReference>
<dbReference type="PANTHER" id="PTHR46252">
    <property type="entry name" value="BRORIN FAMILY MEMBER"/>
    <property type="match status" value="1"/>
</dbReference>